<gene>
    <name evidence="2" type="ORF">H7H73_03150</name>
    <name evidence="3" type="ORF">MJO55_04270</name>
</gene>
<dbReference type="EMBL" id="JACKRN010000129">
    <property type="protein sequence ID" value="MCV7069642.1"/>
    <property type="molecule type" value="Genomic_DNA"/>
</dbReference>
<sequence>MITTKGLKYTATVLGAFAVLAIAPGTAFAADNDQGPGGGGGCTYTDADGYSIPIDNGQGVFVDGKIVSCKDGKITETTQPLRGNGGRAPVINRAPVLDRAPLLAQN</sequence>
<feature type="chain" id="PRO_5040830464" description="Secreted protein" evidence="1">
    <location>
        <begin position="30"/>
        <end position="106"/>
    </location>
</feature>
<reference evidence="2" key="2">
    <citation type="journal article" date="2022" name="BMC Genomics">
        <title>Comparative genome analysis of mycobacteria focusing on tRNA and non-coding RNA.</title>
        <authorList>
            <person name="Behra P.R.K."/>
            <person name="Pettersson B.M.F."/>
            <person name="Ramesh M."/>
            <person name="Das S."/>
            <person name="Dasgupta S."/>
            <person name="Kirsebom L.A."/>
        </authorList>
    </citation>
    <scope>NUCLEOTIDE SEQUENCE</scope>
    <source>
        <strain evidence="2">DSM 45406</strain>
    </source>
</reference>
<keyword evidence="4" id="KW-1185">Reference proteome</keyword>
<reference evidence="3" key="3">
    <citation type="submission" date="2022-08" db="EMBL/GenBank/DDBJ databases">
        <title>Whole genome sequencing of non-tuberculosis mycobacteria type-strains.</title>
        <authorList>
            <person name="Igarashi Y."/>
            <person name="Osugi A."/>
            <person name="Mitarai S."/>
        </authorList>
    </citation>
    <scope>NUCLEOTIDE SEQUENCE</scope>
    <source>
        <strain evidence="3">JCM 16372</strain>
    </source>
</reference>
<dbReference type="AlphaFoldDB" id="A0A9X3BMP6"/>
<proteinExistence type="predicted"/>
<evidence type="ECO:0000313" key="3">
    <source>
        <dbReference type="EMBL" id="ULP37658.1"/>
    </source>
</evidence>
<evidence type="ECO:0000313" key="4">
    <source>
        <dbReference type="Proteomes" id="UP001055159"/>
    </source>
</evidence>
<dbReference type="Proteomes" id="UP001140272">
    <property type="component" value="Unassembled WGS sequence"/>
</dbReference>
<dbReference type="EMBL" id="CP092427">
    <property type="protein sequence ID" value="ULP37658.1"/>
    <property type="molecule type" value="Genomic_DNA"/>
</dbReference>
<organism evidence="2 5">
    <name type="scientific">Mycolicibacterium rufum</name>
    <dbReference type="NCBI Taxonomy" id="318424"/>
    <lineage>
        <taxon>Bacteria</taxon>
        <taxon>Bacillati</taxon>
        <taxon>Actinomycetota</taxon>
        <taxon>Actinomycetes</taxon>
        <taxon>Mycobacteriales</taxon>
        <taxon>Mycobacteriaceae</taxon>
        <taxon>Mycolicibacterium</taxon>
    </lineage>
</organism>
<protein>
    <recommendedName>
        <fullName evidence="6">Secreted protein</fullName>
    </recommendedName>
</protein>
<name>A0A9X3BMP6_9MYCO</name>
<evidence type="ECO:0000313" key="2">
    <source>
        <dbReference type="EMBL" id="MCV7069642.1"/>
    </source>
</evidence>
<evidence type="ECO:0000256" key="1">
    <source>
        <dbReference type="SAM" id="SignalP"/>
    </source>
</evidence>
<dbReference type="Proteomes" id="UP001055159">
    <property type="component" value="Chromosome"/>
</dbReference>
<accession>A0A9X3BMP6</accession>
<evidence type="ECO:0008006" key="6">
    <source>
        <dbReference type="Google" id="ProtNLM"/>
    </source>
</evidence>
<dbReference type="RefSeq" id="WP_043405332.1">
    <property type="nucleotide sequence ID" value="NZ_CP092427.2"/>
</dbReference>
<evidence type="ECO:0000313" key="5">
    <source>
        <dbReference type="Proteomes" id="UP001140272"/>
    </source>
</evidence>
<feature type="signal peptide" evidence="1">
    <location>
        <begin position="1"/>
        <end position="29"/>
    </location>
</feature>
<keyword evidence="1" id="KW-0732">Signal</keyword>
<reference evidence="2" key="1">
    <citation type="submission" date="2020-07" db="EMBL/GenBank/DDBJ databases">
        <authorList>
            <person name="Pettersson B.M.F."/>
            <person name="Behra P.R.K."/>
            <person name="Ramesh M."/>
            <person name="Das S."/>
            <person name="Dasgupta S."/>
            <person name="Kirsebom L.A."/>
        </authorList>
    </citation>
    <scope>NUCLEOTIDE SEQUENCE</scope>
    <source>
        <strain evidence="2">DSM 45406</strain>
    </source>
</reference>